<dbReference type="PANTHER" id="PTHR14413">
    <property type="entry name" value="RIBOSOMAL PROTEIN L17"/>
    <property type="match status" value="1"/>
</dbReference>
<dbReference type="HAMAP" id="MF_01368">
    <property type="entry name" value="Ribosomal_bL17"/>
    <property type="match status" value="1"/>
</dbReference>
<evidence type="ECO:0000313" key="6">
    <source>
        <dbReference type="EMBL" id="AEH39891.1"/>
    </source>
</evidence>
<protein>
    <recommendedName>
        <fullName evidence="4">Large ribosomal subunit protein bL17</fullName>
    </recommendedName>
</protein>
<dbReference type="AlphaFoldDB" id="F7WZM4"/>
<evidence type="ECO:0000256" key="5">
    <source>
        <dbReference type="RuleBase" id="RU000660"/>
    </source>
</evidence>
<dbReference type="SUPFAM" id="SSF64263">
    <property type="entry name" value="Prokaryotic ribosomal protein L17"/>
    <property type="match status" value="1"/>
</dbReference>
<dbReference type="EMBL" id="CP001817">
    <property type="protein sequence ID" value="AEH39891.1"/>
    <property type="molecule type" value="Genomic_DNA"/>
</dbReference>
<sequence length="120" mass="14203">MRHRKSGRLLNRKKNHLNAMLKNMACSLIKYEYIQTTLPKAKELRRFVEPIINYSKNNTISNRRLIFSRIRDILIVKKLFNDLGPHFSLRSGGYTRILKCGFRKGDNATLAYIELIDRHR</sequence>
<dbReference type="InterPro" id="IPR000456">
    <property type="entry name" value="Ribosomal_bL17"/>
</dbReference>
<dbReference type="KEGG" id="baj:BCTU_326"/>
<dbReference type="eggNOG" id="COG0203">
    <property type="taxonomic scope" value="Bacteria"/>
</dbReference>
<dbReference type="OrthoDB" id="9809073at2"/>
<evidence type="ECO:0000256" key="4">
    <source>
        <dbReference type="HAMAP-Rule" id="MF_01368"/>
    </source>
</evidence>
<keyword evidence="7" id="KW-1185">Reference proteome</keyword>
<comment type="similarity">
    <text evidence="1 4 5">Belongs to the bacterial ribosomal protein bL17 family.</text>
</comment>
<dbReference type="PANTHER" id="PTHR14413:SF16">
    <property type="entry name" value="LARGE RIBOSOMAL SUBUNIT PROTEIN BL17M"/>
    <property type="match status" value="1"/>
</dbReference>
<proteinExistence type="inferred from homology"/>
<evidence type="ECO:0000256" key="3">
    <source>
        <dbReference type="ARBA" id="ARBA00023274"/>
    </source>
</evidence>
<evidence type="ECO:0000256" key="2">
    <source>
        <dbReference type="ARBA" id="ARBA00022980"/>
    </source>
</evidence>
<dbReference type="HOGENOM" id="CLU_074407_2_0_6"/>
<reference evidence="6 7" key="1">
    <citation type="journal article" date="2011" name="Appl. Environ. Microbiol.">
        <title>The genome of Buchnera aphidicola from the aphid Cinara tujafilina provides new clues about the evolutionary history of metabolic losses in bacterial endosymbionts.</title>
        <authorList>
            <person name="Lamelas A."/>
            <person name="Gosalbes M.J."/>
            <person name="Moya A."/>
            <person name="Latorre A."/>
        </authorList>
    </citation>
    <scope>NUCLEOTIDE SEQUENCE [LARGE SCALE GENOMIC DNA]</scope>
    <source>
        <strain evidence="7">Cinara tujafilina</strain>
    </source>
</reference>
<dbReference type="GO" id="GO:0003735">
    <property type="term" value="F:structural constituent of ribosome"/>
    <property type="evidence" value="ECO:0007669"/>
    <property type="project" value="InterPro"/>
</dbReference>
<dbReference type="FunFam" id="3.90.1030.10:FF:000001">
    <property type="entry name" value="50S ribosomal protein L17"/>
    <property type="match status" value="1"/>
</dbReference>
<comment type="subunit">
    <text evidence="4">Part of the 50S ribosomal subunit. Contacts protein L32.</text>
</comment>
<organism evidence="6 7">
    <name type="scientific">Buchnera aphidicola</name>
    <name type="common">Cinara tujafilina</name>
    <dbReference type="NCBI Taxonomy" id="261317"/>
    <lineage>
        <taxon>Bacteria</taxon>
        <taxon>Pseudomonadati</taxon>
        <taxon>Pseudomonadota</taxon>
        <taxon>Gammaproteobacteria</taxon>
        <taxon>Enterobacterales</taxon>
        <taxon>Erwiniaceae</taxon>
        <taxon>Buchnera</taxon>
    </lineage>
</organism>
<dbReference type="Gene3D" id="3.90.1030.10">
    <property type="entry name" value="Ribosomal protein L17"/>
    <property type="match status" value="1"/>
</dbReference>
<dbReference type="GO" id="GO:0022625">
    <property type="term" value="C:cytosolic large ribosomal subunit"/>
    <property type="evidence" value="ECO:0007669"/>
    <property type="project" value="TreeGrafter"/>
</dbReference>
<dbReference type="InterPro" id="IPR036373">
    <property type="entry name" value="Ribosomal_bL17_sf"/>
</dbReference>
<evidence type="ECO:0000313" key="7">
    <source>
        <dbReference type="Proteomes" id="UP000006811"/>
    </source>
</evidence>
<dbReference type="STRING" id="261317.BCTU_326"/>
<evidence type="ECO:0000256" key="1">
    <source>
        <dbReference type="ARBA" id="ARBA00008777"/>
    </source>
</evidence>
<dbReference type="GO" id="GO:0006412">
    <property type="term" value="P:translation"/>
    <property type="evidence" value="ECO:0007669"/>
    <property type="project" value="UniProtKB-UniRule"/>
</dbReference>
<gene>
    <name evidence="4 6" type="primary">rplQ</name>
    <name evidence="6" type="ORF">BCTU_326</name>
</gene>
<dbReference type="NCBIfam" id="TIGR00059">
    <property type="entry name" value="L17"/>
    <property type="match status" value="1"/>
</dbReference>
<keyword evidence="3 4" id="KW-0687">Ribonucleoprotein</keyword>
<dbReference type="Pfam" id="PF01196">
    <property type="entry name" value="Ribosomal_L17"/>
    <property type="match status" value="1"/>
</dbReference>
<dbReference type="Proteomes" id="UP000006811">
    <property type="component" value="Chromosome"/>
</dbReference>
<keyword evidence="2 4" id="KW-0689">Ribosomal protein</keyword>
<name>F7WZM4_9GAMM</name>
<accession>F7WZM4</accession>